<feature type="compositionally biased region" description="Basic and acidic residues" evidence="1">
    <location>
        <begin position="1"/>
        <end position="23"/>
    </location>
</feature>
<feature type="region of interest" description="Disordered" evidence="1">
    <location>
        <begin position="1"/>
        <end position="78"/>
    </location>
</feature>
<dbReference type="Proteomes" id="UP001500064">
    <property type="component" value="Unassembled WGS sequence"/>
</dbReference>
<organism evidence="2 3">
    <name type="scientific">Nonomuraea maheshkhaliensis</name>
    <dbReference type="NCBI Taxonomy" id="419590"/>
    <lineage>
        <taxon>Bacteria</taxon>
        <taxon>Bacillati</taxon>
        <taxon>Actinomycetota</taxon>
        <taxon>Actinomycetes</taxon>
        <taxon>Streptosporangiales</taxon>
        <taxon>Streptosporangiaceae</taxon>
        <taxon>Nonomuraea</taxon>
    </lineage>
</organism>
<dbReference type="EMBL" id="BAAAMU010000207">
    <property type="protein sequence ID" value="GAA1694988.1"/>
    <property type="molecule type" value="Genomic_DNA"/>
</dbReference>
<reference evidence="2 3" key="1">
    <citation type="journal article" date="2019" name="Int. J. Syst. Evol. Microbiol.">
        <title>The Global Catalogue of Microorganisms (GCM) 10K type strain sequencing project: providing services to taxonomists for standard genome sequencing and annotation.</title>
        <authorList>
            <consortium name="The Broad Institute Genomics Platform"/>
            <consortium name="The Broad Institute Genome Sequencing Center for Infectious Disease"/>
            <person name="Wu L."/>
            <person name="Ma J."/>
        </authorList>
    </citation>
    <scope>NUCLEOTIDE SEQUENCE [LARGE SCALE GENOMIC DNA]</scope>
    <source>
        <strain evidence="2 3">JCM 13929</strain>
    </source>
</reference>
<proteinExistence type="predicted"/>
<evidence type="ECO:0000313" key="3">
    <source>
        <dbReference type="Proteomes" id="UP001500064"/>
    </source>
</evidence>
<protein>
    <submittedName>
        <fullName evidence="2">Uncharacterized protein</fullName>
    </submittedName>
</protein>
<gene>
    <name evidence="2" type="ORF">GCM10009733_108310</name>
</gene>
<keyword evidence="3" id="KW-1185">Reference proteome</keyword>
<comment type="caution">
    <text evidence="2">The sequence shown here is derived from an EMBL/GenBank/DDBJ whole genome shotgun (WGS) entry which is preliminary data.</text>
</comment>
<sequence>MRADRDDPATDLQRPRTDGDRHIQRPVRGVIPQQMSQHSRVSHIVDRHDVQTGTQRAPQNRPADPPETIDTYSHTRIV</sequence>
<accession>A0ABN2HXR2</accession>
<evidence type="ECO:0000313" key="2">
    <source>
        <dbReference type="EMBL" id="GAA1694988.1"/>
    </source>
</evidence>
<name>A0ABN2HXR2_9ACTN</name>
<evidence type="ECO:0000256" key="1">
    <source>
        <dbReference type="SAM" id="MobiDB-lite"/>
    </source>
</evidence>